<keyword evidence="11" id="KW-1185">Reference proteome</keyword>
<evidence type="ECO:0000256" key="1">
    <source>
        <dbReference type="ARBA" id="ARBA00004323"/>
    </source>
</evidence>
<keyword evidence="4" id="KW-0808">Transferase</keyword>
<dbReference type="PANTHER" id="PTHR20961:SF144">
    <property type="entry name" value="OS01G0119100 PROTEIN"/>
    <property type="match status" value="1"/>
</dbReference>
<evidence type="ECO:0000256" key="4">
    <source>
        <dbReference type="ARBA" id="ARBA00022679"/>
    </source>
</evidence>
<evidence type="ECO:0000256" key="5">
    <source>
        <dbReference type="ARBA" id="ARBA00023034"/>
    </source>
</evidence>
<organism evidence="10 11">
    <name type="scientific">Zizania palustris</name>
    <name type="common">Northern wild rice</name>
    <dbReference type="NCBI Taxonomy" id="103762"/>
    <lineage>
        <taxon>Eukaryota</taxon>
        <taxon>Viridiplantae</taxon>
        <taxon>Streptophyta</taxon>
        <taxon>Embryophyta</taxon>
        <taxon>Tracheophyta</taxon>
        <taxon>Spermatophyta</taxon>
        <taxon>Magnoliopsida</taxon>
        <taxon>Liliopsida</taxon>
        <taxon>Poales</taxon>
        <taxon>Poaceae</taxon>
        <taxon>BOP clade</taxon>
        <taxon>Oryzoideae</taxon>
        <taxon>Oryzeae</taxon>
        <taxon>Zizaniinae</taxon>
        <taxon>Zizania</taxon>
    </lineage>
</organism>
<evidence type="ECO:0000313" key="10">
    <source>
        <dbReference type="EMBL" id="KAG8046162.1"/>
    </source>
</evidence>
<evidence type="ECO:0000259" key="9">
    <source>
        <dbReference type="Pfam" id="PF04577"/>
    </source>
</evidence>
<protein>
    <recommendedName>
        <fullName evidence="9">Glycosyltransferase 61 catalytic domain-containing protein</fullName>
    </recommendedName>
</protein>
<dbReference type="Proteomes" id="UP000729402">
    <property type="component" value="Unassembled WGS sequence"/>
</dbReference>
<evidence type="ECO:0000256" key="7">
    <source>
        <dbReference type="SAM" id="MobiDB-lite"/>
    </source>
</evidence>
<dbReference type="EMBL" id="JAAALK010000290">
    <property type="protein sequence ID" value="KAG8046162.1"/>
    <property type="molecule type" value="Genomic_DNA"/>
</dbReference>
<accession>A0A8J5RG89</accession>
<gene>
    <name evidence="10" type="ORF">GUJ93_ZPchr0008g13099</name>
</gene>
<keyword evidence="8" id="KW-1133">Transmembrane helix</keyword>
<proteinExistence type="predicted"/>
<reference evidence="10" key="2">
    <citation type="submission" date="2021-02" db="EMBL/GenBank/DDBJ databases">
        <authorList>
            <person name="Kimball J.A."/>
            <person name="Haas M.W."/>
            <person name="Macchietto M."/>
            <person name="Kono T."/>
            <person name="Duquette J."/>
            <person name="Shao M."/>
        </authorList>
    </citation>
    <scope>NUCLEOTIDE SEQUENCE</scope>
    <source>
        <tissue evidence="10">Fresh leaf tissue</tissue>
    </source>
</reference>
<dbReference type="Pfam" id="PF04577">
    <property type="entry name" value="Glyco_transf_61"/>
    <property type="match status" value="1"/>
</dbReference>
<dbReference type="InterPro" id="IPR049625">
    <property type="entry name" value="Glyco_transf_61_cat"/>
</dbReference>
<keyword evidence="8" id="KW-0812">Transmembrane</keyword>
<evidence type="ECO:0000256" key="3">
    <source>
        <dbReference type="ARBA" id="ARBA00022676"/>
    </source>
</evidence>
<feature type="domain" description="Glycosyltransferase 61 catalytic" evidence="9">
    <location>
        <begin position="373"/>
        <end position="558"/>
    </location>
</feature>
<evidence type="ECO:0000256" key="2">
    <source>
        <dbReference type="ARBA" id="ARBA00004881"/>
    </source>
</evidence>
<feature type="compositionally biased region" description="Basic and acidic residues" evidence="7">
    <location>
        <begin position="94"/>
        <end position="108"/>
    </location>
</feature>
<evidence type="ECO:0000313" key="11">
    <source>
        <dbReference type="Proteomes" id="UP000729402"/>
    </source>
</evidence>
<dbReference type="OrthoDB" id="529273at2759"/>
<keyword evidence="3" id="KW-0328">Glycosyltransferase</keyword>
<keyword evidence="8" id="KW-0472">Membrane</keyword>
<keyword evidence="5" id="KW-0333">Golgi apparatus</keyword>
<evidence type="ECO:0000256" key="6">
    <source>
        <dbReference type="ARBA" id="ARBA00023180"/>
    </source>
</evidence>
<dbReference type="PANTHER" id="PTHR20961">
    <property type="entry name" value="GLYCOSYLTRANSFERASE"/>
    <property type="match status" value="1"/>
</dbReference>
<dbReference type="GO" id="GO:0016763">
    <property type="term" value="F:pentosyltransferase activity"/>
    <property type="evidence" value="ECO:0007669"/>
    <property type="project" value="UniProtKB-ARBA"/>
</dbReference>
<comment type="subcellular location">
    <subcellularLocation>
        <location evidence="1">Golgi apparatus membrane</location>
        <topology evidence="1">Single-pass type II membrane protein</topology>
    </subcellularLocation>
</comment>
<name>A0A8J5RG89_ZIZPA</name>
<reference evidence="10" key="1">
    <citation type="journal article" date="2021" name="bioRxiv">
        <title>Whole Genome Assembly and Annotation of Northern Wild Rice, Zizania palustris L., Supports a Whole Genome Duplication in the Zizania Genus.</title>
        <authorList>
            <person name="Haas M."/>
            <person name="Kono T."/>
            <person name="Macchietto M."/>
            <person name="Millas R."/>
            <person name="McGilp L."/>
            <person name="Shao M."/>
            <person name="Duquette J."/>
            <person name="Hirsch C.N."/>
            <person name="Kimball J."/>
        </authorList>
    </citation>
    <scope>NUCLEOTIDE SEQUENCE</scope>
    <source>
        <tissue evidence="10">Fresh leaf tissue</tissue>
    </source>
</reference>
<dbReference type="InterPro" id="IPR007657">
    <property type="entry name" value="Glycosyltransferase_61"/>
</dbReference>
<keyword evidence="6" id="KW-0325">Glycoprotein</keyword>
<sequence length="655" mass="71140">MEGGGKAAYGYGGHHHHHQDGKLLKSFSRVELRRFGLGVVAGFLLVTCAYFSTAKFDAIHIAMISSPPKNAAGVGSLVSGSDGSNPQLDLGGVQDRDALSREGSKAEVLDEDDGKVSTLGPDLGHNASVDGSKKKEETFVRNGDASVSASTAPAAGSGKDEVLVKDDDASVGAVLPPLSSEESTNSTHESGVIEDEELQVQEIASINPPEKISNNGTSPSVVPSNPATLPVLPVEQIPAVPESKAPPAEQIPAIPEVKQTDSAAPRREWKPLCDLTSNRRIDWCELDGDVRVLGANGTVTLMAPPGVDERTFRAESWRIKPYPRKADPQAMQGVRELKVQSLTSSAASAAPACTDWHDVPGLVFSDRGYTGNYFHAYTDVILPLFLTAKQYSGEVLFLVSDFRMWWLGKFLPVFKNLSNYDMIDLGSDPRVHCFRHVQVGLSCHSDFSIDPRRAPNGYSMLDFTRFMRETYGLPRAVAAPGARRPRLLVIARARTRRFVNTEEIVSGAELAGFEVAVSEGEQEVAPFAELANTCDAMVGVHGAGLTNMVFLPTGGVVIQVVPLGRLEYVAGYFRGPSGDMGLRYLEYRISPEESTLTDQYPPDHPVFTNPDAVKSKGWNSLKEAYLDKQDVRLDMKRFRPVLDKAIAHLRQNKNK</sequence>
<feature type="compositionally biased region" description="Low complexity" evidence="7">
    <location>
        <begin position="179"/>
        <end position="190"/>
    </location>
</feature>
<dbReference type="GO" id="GO:0000139">
    <property type="term" value="C:Golgi membrane"/>
    <property type="evidence" value="ECO:0007669"/>
    <property type="project" value="UniProtKB-SubCell"/>
</dbReference>
<comment type="pathway">
    <text evidence="2">Glycan metabolism.</text>
</comment>
<feature type="region of interest" description="Disordered" evidence="7">
    <location>
        <begin position="72"/>
        <end position="161"/>
    </location>
</feature>
<feature type="compositionally biased region" description="Low complexity" evidence="7">
    <location>
        <begin position="73"/>
        <end position="84"/>
    </location>
</feature>
<feature type="region of interest" description="Disordered" evidence="7">
    <location>
        <begin position="174"/>
        <end position="197"/>
    </location>
</feature>
<comment type="caution">
    <text evidence="10">The sequence shown here is derived from an EMBL/GenBank/DDBJ whole genome shotgun (WGS) entry which is preliminary data.</text>
</comment>
<dbReference type="AlphaFoldDB" id="A0A8J5RG89"/>
<feature type="transmembrane region" description="Helical" evidence="8">
    <location>
        <begin position="35"/>
        <end position="53"/>
    </location>
</feature>
<evidence type="ECO:0000256" key="8">
    <source>
        <dbReference type="SAM" id="Phobius"/>
    </source>
</evidence>